<evidence type="ECO:0000313" key="2">
    <source>
        <dbReference type="Proteomes" id="UP000828048"/>
    </source>
</evidence>
<dbReference type="Proteomes" id="UP000828048">
    <property type="component" value="Chromosome 7"/>
</dbReference>
<dbReference type="EMBL" id="CM037157">
    <property type="protein sequence ID" value="KAH7849981.1"/>
    <property type="molecule type" value="Genomic_DNA"/>
</dbReference>
<evidence type="ECO:0000313" key="1">
    <source>
        <dbReference type="EMBL" id="KAH7849981.1"/>
    </source>
</evidence>
<reference evidence="1 2" key="1">
    <citation type="journal article" date="2021" name="Hortic Res">
        <title>High-quality reference genome and annotation aids understanding of berry development for evergreen blueberry (Vaccinium darrowii).</title>
        <authorList>
            <person name="Yu J."/>
            <person name="Hulse-Kemp A.M."/>
            <person name="Babiker E."/>
            <person name="Staton M."/>
        </authorList>
    </citation>
    <scope>NUCLEOTIDE SEQUENCE [LARGE SCALE GENOMIC DNA]</scope>
    <source>
        <strain evidence="2">cv. NJ 8807/NJ 8810</strain>
        <tissue evidence="1">Young leaf</tissue>
    </source>
</reference>
<protein>
    <submittedName>
        <fullName evidence="1">Uncharacterized protein</fullName>
    </submittedName>
</protein>
<name>A0ACB7Y8Y7_9ERIC</name>
<organism evidence="1 2">
    <name type="scientific">Vaccinium darrowii</name>
    <dbReference type="NCBI Taxonomy" id="229202"/>
    <lineage>
        <taxon>Eukaryota</taxon>
        <taxon>Viridiplantae</taxon>
        <taxon>Streptophyta</taxon>
        <taxon>Embryophyta</taxon>
        <taxon>Tracheophyta</taxon>
        <taxon>Spermatophyta</taxon>
        <taxon>Magnoliopsida</taxon>
        <taxon>eudicotyledons</taxon>
        <taxon>Gunneridae</taxon>
        <taxon>Pentapetalae</taxon>
        <taxon>asterids</taxon>
        <taxon>Ericales</taxon>
        <taxon>Ericaceae</taxon>
        <taxon>Vaccinioideae</taxon>
        <taxon>Vaccinieae</taxon>
        <taxon>Vaccinium</taxon>
    </lineage>
</organism>
<keyword evidence="2" id="KW-1185">Reference proteome</keyword>
<accession>A0ACB7Y8Y7</accession>
<comment type="caution">
    <text evidence="1">The sequence shown here is derived from an EMBL/GenBank/DDBJ whole genome shotgun (WGS) entry which is preliminary data.</text>
</comment>
<gene>
    <name evidence="1" type="ORF">Vadar_025910</name>
</gene>
<proteinExistence type="predicted"/>
<sequence>MPGGRCFKVPSRTLKHLPPGIIQEDGKEDFRLLLEGIITQTINTAIAAKANNLLASCILDECSKAFEQLQANVGSLRTPDILFNSINIHSNLESLPMESGILPVNMMQPKQSLLKPVLFTIQRGMFPDIEFPSTANQVMVEMLEYKL</sequence>